<dbReference type="EMBL" id="AP018907">
    <property type="protein sequence ID" value="BBF93395.1"/>
    <property type="molecule type" value="Genomic_DNA"/>
</dbReference>
<reference evidence="2 3" key="1">
    <citation type="submission" date="2018-08" db="EMBL/GenBank/DDBJ databases">
        <title>Complete genome sequencing of Blastochloris tepida GI.</title>
        <authorList>
            <person name="Tsukatani Y."/>
            <person name="Mori H."/>
        </authorList>
    </citation>
    <scope>NUCLEOTIDE SEQUENCE [LARGE SCALE GENOMIC DNA]</scope>
    <source>
        <strain evidence="2 3">GI</strain>
    </source>
</reference>
<dbReference type="Proteomes" id="UP000266934">
    <property type="component" value="Chromosome"/>
</dbReference>
<dbReference type="RefSeq" id="WP_126400144.1">
    <property type="nucleotide sequence ID" value="NZ_AP018907.1"/>
</dbReference>
<organism evidence="2 3">
    <name type="scientific">Blastochloris tepida</name>
    <dbReference type="NCBI Taxonomy" id="2233851"/>
    <lineage>
        <taxon>Bacteria</taxon>
        <taxon>Pseudomonadati</taxon>
        <taxon>Pseudomonadota</taxon>
        <taxon>Alphaproteobacteria</taxon>
        <taxon>Hyphomicrobiales</taxon>
        <taxon>Blastochloridaceae</taxon>
        <taxon>Blastochloris</taxon>
    </lineage>
</organism>
<evidence type="ECO:0000313" key="2">
    <source>
        <dbReference type="EMBL" id="BBF93395.1"/>
    </source>
</evidence>
<protein>
    <submittedName>
        <fullName evidence="2">Uncharacterized protein</fullName>
    </submittedName>
</protein>
<evidence type="ECO:0000256" key="1">
    <source>
        <dbReference type="SAM" id="Phobius"/>
    </source>
</evidence>
<sequence length="97" mass="10442">MPEICPTPGRACPFDGEARERIAVLEADAKHSADTMTQMAADLRAIRVDLDQISRQFIAATSKVRGGWWMLIQVGAVFTALGGFGTWLAGRLISGGH</sequence>
<dbReference type="AlphaFoldDB" id="A0A348G1G2"/>
<keyword evidence="1" id="KW-0472">Membrane</keyword>
<dbReference type="OrthoDB" id="7964867at2"/>
<keyword evidence="3" id="KW-1185">Reference proteome</keyword>
<name>A0A348G1G2_9HYPH</name>
<keyword evidence="1" id="KW-0812">Transmembrane</keyword>
<accession>A0A348G1G2</accession>
<evidence type="ECO:0000313" key="3">
    <source>
        <dbReference type="Proteomes" id="UP000266934"/>
    </source>
</evidence>
<proteinExistence type="predicted"/>
<gene>
    <name evidence="2" type="ORF">BLTE_20800</name>
</gene>
<dbReference type="KEGG" id="blag:BLTE_20800"/>
<feature type="transmembrane region" description="Helical" evidence="1">
    <location>
        <begin position="68"/>
        <end position="89"/>
    </location>
</feature>
<keyword evidence="1" id="KW-1133">Transmembrane helix</keyword>